<sequence>MTVAGLLLGGCSQVSEKKEAGPVRDEAVVRKRVTGASSEILNIMALKGKVQPPGAFSVKCSDYPPEDNVVRMRHPWSIYQVPDADLKAAMGRLQKELPEKGWKIVTDGPDDSQAKSPQILADSGDGQVSADLRLRITPPGSEYQSAIEVTVVSSCFRNESGSAARPVATAAELRQLESRERPVPLAEFTLRSAGSP</sequence>
<gene>
    <name evidence="1" type="ORF">ACFO9E_31735</name>
</gene>
<dbReference type="RefSeq" id="WP_381202291.1">
    <property type="nucleotide sequence ID" value="NZ_JBHSFE010000033.1"/>
</dbReference>
<name>A0ABV9GGK0_9ACTN</name>
<dbReference type="Proteomes" id="UP001595993">
    <property type="component" value="Unassembled WGS sequence"/>
</dbReference>
<evidence type="ECO:0000313" key="1">
    <source>
        <dbReference type="EMBL" id="MFC4612289.1"/>
    </source>
</evidence>
<protein>
    <recommendedName>
        <fullName evidence="3">Lipoprotein</fullName>
    </recommendedName>
</protein>
<keyword evidence="2" id="KW-1185">Reference proteome</keyword>
<dbReference type="EMBL" id="JBHSFE010000033">
    <property type="protein sequence ID" value="MFC4612289.1"/>
    <property type="molecule type" value="Genomic_DNA"/>
</dbReference>
<proteinExistence type="predicted"/>
<comment type="caution">
    <text evidence="1">The sequence shown here is derived from an EMBL/GenBank/DDBJ whole genome shotgun (WGS) entry which is preliminary data.</text>
</comment>
<organism evidence="1 2">
    <name type="scientific">Streptomyces maoxianensis</name>
    <dbReference type="NCBI Taxonomy" id="1459942"/>
    <lineage>
        <taxon>Bacteria</taxon>
        <taxon>Bacillati</taxon>
        <taxon>Actinomycetota</taxon>
        <taxon>Actinomycetes</taxon>
        <taxon>Kitasatosporales</taxon>
        <taxon>Streptomycetaceae</taxon>
        <taxon>Streptomyces</taxon>
    </lineage>
</organism>
<evidence type="ECO:0008006" key="3">
    <source>
        <dbReference type="Google" id="ProtNLM"/>
    </source>
</evidence>
<evidence type="ECO:0000313" key="2">
    <source>
        <dbReference type="Proteomes" id="UP001595993"/>
    </source>
</evidence>
<accession>A0ABV9GGK0</accession>
<reference evidence="2" key="1">
    <citation type="journal article" date="2019" name="Int. J. Syst. Evol. Microbiol.">
        <title>The Global Catalogue of Microorganisms (GCM) 10K type strain sequencing project: providing services to taxonomists for standard genome sequencing and annotation.</title>
        <authorList>
            <consortium name="The Broad Institute Genomics Platform"/>
            <consortium name="The Broad Institute Genome Sequencing Center for Infectious Disease"/>
            <person name="Wu L."/>
            <person name="Ma J."/>
        </authorList>
    </citation>
    <scope>NUCLEOTIDE SEQUENCE [LARGE SCALE GENOMIC DNA]</scope>
    <source>
        <strain evidence="2">CGMCC 4.7139</strain>
    </source>
</reference>